<keyword evidence="3" id="KW-1185">Reference proteome</keyword>
<accession>A0A9D4ZGF0</accession>
<dbReference type="Proteomes" id="UP000886520">
    <property type="component" value="Chromosome 11"/>
</dbReference>
<name>A0A9D4ZGF0_ADICA</name>
<dbReference type="OrthoDB" id="1908779at2759"/>
<evidence type="ECO:0000313" key="3">
    <source>
        <dbReference type="Proteomes" id="UP000886520"/>
    </source>
</evidence>
<feature type="non-terminal residue" evidence="2">
    <location>
        <position position="149"/>
    </location>
</feature>
<dbReference type="AlphaFoldDB" id="A0A9D4ZGF0"/>
<evidence type="ECO:0000313" key="2">
    <source>
        <dbReference type="EMBL" id="KAI5073102.1"/>
    </source>
</evidence>
<comment type="caution">
    <text evidence="2">The sequence shown here is derived from an EMBL/GenBank/DDBJ whole genome shotgun (WGS) entry which is preliminary data.</text>
</comment>
<dbReference type="Pfam" id="PF11595">
    <property type="entry name" value="DUF3245"/>
    <property type="match status" value="1"/>
</dbReference>
<gene>
    <name evidence="2" type="ORF">GOP47_0011115</name>
</gene>
<sequence>EGLAMYLKISDRAFQLANKWVKNMSGGENLDSEDTYESDLKIDGRPARLGLGAEYVPHSQLTTTLNPLEKKLKAKLDVSKGTALSKETKHLKTHLVTDKSNSGKRLKEDMDGEDDDGRAAQFNRKQQSSTLMGHLLEPSKGKKKRKKNG</sequence>
<dbReference type="PANTHER" id="PTHR35741">
    <property type="entry name" value="FACTOR CWC22-LIKE PROTEIN, PUTATIVE (DUF3245)-RELATED"/>
    <property type="match status" value="1"/>
</dbReference>
<protein>
    <submittedName>
        <fullName evidence="2">Uncharacterized protein</fullName>
    </submittedName>
</protein>
<proteinExistence type="predicted"/>
<organism evidence="2 3">
    <name type="scientific">Adiantum capillus-veneris</name>
    <name type="common">Maidenhair fern</name>
    <dbReference type="NCBI Taxonomy" id="13818"/>
    <lineage>
        <taxon>Eukaryota</taxon>
        <taxon>Viridiplantae</taxon>
        <taxon>Streptophyta</taxon>
        <taxon>Embryophyta</taxon>
        <taxon>Tracheophyta</taxon>
        <taxon>Polypodiopsida</taxon>
        <taxon>Polypodiidae</taxon>
        <taxon>Polypodiales</taxon>
        <taxon>Pteridineae</taxon>
        <taxon>Pteridaceae</taxon>
        <taxon>Vittarioideae</taxon>
        <taxon>Adiantum</taxon>
    </lineage>
</organism>
<dbReference type="EMBL" id="JABFUD020000011">
    <property type="protein sequence ID" value="KAI5073102.1"/>
    <property type="molecule type" value="Genomic_DNA"/>
</dbReference>
<evidence type="ECO:0000256" key="1">
    <source>
        <dbReference type="SAM" id="MobiDB-lite"/>
    </source>
</evidence>
<dbReference type="InterPro" id="IPR021641">
    <property type="entry name" value="DUF3245"/>
</dbReference>
<dbReference type="PANTHER" id="PTHR35741:SF1">
    <property type="entry name" value="FACTOR CWC22-LIKE PROTEIN, PUTATIVE (DUF3245)-RELATED"/>
    <property type="match status" value="1"/>
</dbReference>
<reference evidence="2" key="1">
    <citation type="submission" date="2021-01" db="EMBL/GenBank/DDBJ databases">
        <title>Adiantum capillus-veneris genome.</title>
        <authorList>
            <person name="Fang Y."/>
            <person name="Liao Q."/>
        </authorList>
    </citation>
    <scope>NUCLEOTIDE SEQUENCE</scope>
    <source>
        <strain evidence="2">H3</strain>
        <tissue evidence="2">Leaf</tissue>
    </source>
</reference>
<feature type="region of interest" description="Disordered" evidence="1">
    <location>
        <begin position="77"/>
        <end position="149"/>
    </location>
</feature>